<protein>
    <submittedName>
        <fullName evidence="3">Alpha/beta hydrolase</fullName>
    </submittedName>
</protein>
<dbReference type="InterPro" id="IPR049492">
    <property type="entry name" value="BD-FAE-like_dom"/>
</dbReference>
<evidence type="ECO:0000313" key="3">
    <source>
        <dbReference type="EMBL" id="RFP81312.1"/>
    </source>
</evidence>
<evidence type="ECO:0000256" key="1">
    <source>
        <dbReference type="ARBA" id="ARBA00022801"/>
    </source>
</evidence>
<organism evidence="3 4">
    <name type="scientific">Hydrogenophaga borbori</name>
    <dbReference type="NCBI Taxonomy" id="2294117"/>
    <lineage>
        <taxon>Bacteria</taxon>
        <taxon>Pseudomonadati</taxon>
        <taxon>Pseudomonadota</taxon>
        <taxon>Betaproteobacteria</taxon>
        <taxon>Burkholderiales</taxon>
        <taxon>Comamonadaceae</taxon>
        <taxon>Hydrogenophaga</taxon>
    </lineage>
</organism>
<dbReference type="Gene3D" id="3.40.50.1820">
    <property type="entry name" value="alpha/beta hydrolase"/>
    <property type="match status" value="1"/>
</dbReference>
<sequence length="340" mass="36859">MAGKGDEPDIMASPEFILRLYRMSPALPTFLVDALAHWGPRWHQDITAGRDAMFEAWAPLLAASALAPTARDLPYGEDPRQVLDVYAPQVECSGGGPGVPILVFVHGGAFVRGDKEQTPWIYANVPAEFSRHGYLAFNVEYRLAPQSPWPGGAEDVREALRWVVRHAARWGGDPSRLFLMGHSAACAHCASALWDARVRPDGGLPVAGLVLVSPRVVADTRADNPNAHGVRAYYGEDEALYAGREPLGQARADAPPTFIALAQYENPLLDFYALALAQRLAVVADRDKGPMPRVVQLMDHNHVSIVAQFNTPFNALGGPIRDWFARVLAGQYAGAPALSA</sequence>
<dbReference type="GO" id="GO:0016787">
    <property type="term" value="F:hydrolase activity"/>
    <property type="evidence" value="ECO:0007669"/>
    <property type="project" value="UniProtKB-KW"/>
</dbReference>
<proteinExistence type="predicted"/>
<dbReference type="InterPro" id="IPR050300">
    <property type="entry name" value="GDXG_lipolytic_enzyme"/>
</dbReference>
<dbReference type="PANTHER" id="PTHR48081">
    <property type="entry name" value="AB HYDROLASE SUPERFAMILY PROTEIN C4A8.06C"/>
    <property type="match status" value="1"/>
</dbReference>
<feature type="domain" description="BD-FAE-like" evidence="2">
    <location>
        <begin position="83"/>
        <end position="191"/>
    </location>
</feature>
<name>A0A372ENP7_9BURK</name>
<evidence type="ECO:0000259" key="2">
    <source>
        <dbReference type="Pfam" id="PF20434"/>
    </source>
</evidence>
<dbReference type="Pfam" id="PF20434">
    <property type="entry name" value="BD-FAE"/>
    <property type="match status" value="1"/>
</dbReference>
<dbReference type="EMBL" id="QVLS01000002">
    <property type="protein sequence ID" value="RFP81312.1"/>
    <property type="molecule type" value="Genomic_DNA"/>
</dbReference>
<gene>
    <name evidence="3" type="ORF">DY262_05550</name>
</gene>
<evidence type="ECO:0000313" key="4">
    <source>
        <dbReference type="Proteomes" id="UP000261931"/>
    </source>
</evidence>
<dbReference type="AlphaFoldDB" id="A0A372ENP7"/>
<reference evidence="3 4" key="1">
    <citation type="submission" date="2018-08" db="EMBL/GenBank/DDBJ databases">
        <title>Hydrogenophaga sp. LA-38 isolated from sludge.</title>
        <authorList>
            <person name="Im W.-T."/>
        </authorList>
    </citation>
    <scope>NUCLEOTIDE SEQUENCE [LARGE SCALE GENOMIC DNA]</scope>
    <source>
        <strain evidence="3 4">LA-38</strain>
    </source>
</reference>
<comment type="caution">
    <text evidence="3">The sequence shown here is derived from an EMBL/GenBank/DDBJ whole genome shotgun (WGS) entry which is preliminary data.</text>
</comment>
<keyword evidence="4" id="KW-1185">Reference proteome</keyword>
<dbReference type="InterPro" id="IPR029058">
    <property type="entry name" value="AB_hydrolase_fold"/>
</dbReference>
<keyword evidence="1 3" id="KW-0378">Hydrolase</keyword>
<dbReference type="Proteomes" id="UP000261931">
    <property type="component" value="Unassembled WGS sequence"/>
</dbReference>
<dbReference type="SUPFAM" id="SSF53474">
    <property type="entry name" value="alpha/beta-Hydrolases"/>
    <property type="match status" value="1"/>
</dbReference>
<accession>A0A372ENP7</accession>